<dbReference type="CDD" id="cd04481">
    <property type="entry name" value="RPA1_DBD_B_like"/>
    <property type="match status" value="1"/>
</dbReference>
<evidence type="ECO:0000313" key="5">
    <source>
        <dbReference type="Proteomes" id="UP001152523"/>
    </source>
</evidence>
<reference evidence="4" key="1">
    <citation type="submission" date="2022-07" db="EMBL/GenBank/DDBJ databases">
        <authorList>
            <person name="Macas J."/>
            <person name="Novak P."/>
            <person name="Neumann P."/>
        </authorList>
    </citation>
    <scope>NUCLEOTIDE SEQUENCE</scope>
</reference>
<name>A0AAV0CIC2_9ASTE</name>
<dbReference type="InterPro" id="IPR012340">
    <property type="entry name" value="NA-bd_OB-fold"/>
</dbReference>
<feature type="compositionally biased region" description="Basic and acidic residues" evidence="1">
    <location>
        <begin position="479"/>
        <end position="494"/>
    </location>
</feature>
<dbReference type="Pfam" id="PF02721">
    <property type="entry name" value="DUF223"/>
    <property type="match status" value="1"/>
</dbReference>
<evidence type="ECO:0000259" key="2">
    <source>
        <dbReference type="Pfam" id="PF02721"/>
    </source>
</evidence>
<organism evidence="4 5">
    <name type="scientific">Cuscuta epithymum</name>
    <dbReference type="NCBI Taxonomy" id="186058"/>
    <lineage>
        <taxon>Eukaryota</taxon>
        <taxon>Viridiplantae</taxon>
        <taxon>Streptophyta</taxon>
        <taxon>Embryophyta</taxon>
        <taxon>Tracheophyta</taxon>
        <taxon>Spermatophyta</taxon>
        <taxon>Magnoliopsida</taxon>
        <taxon>eudicotyledons</taxon>
        <taxon>Gunneridae</taxon>
        <taxon>Pentapetalae</taxon>
        <taxon>asterids</taxon>
        <taxon>lamiids</taxon>
        <taxon>Solanales</taxon>
        <taxon>Convolvulaceae</taxon>
        <taxon>Cuscuteae</taxon>
        <taxon>Cuscuta</taxon>
        <taxon>Cuscuta subgen. Cuscuta</taxon>
    </lineage>
</organism>
<dbReference type="PANTHER" id="PTHR47165:SF4">
    <property type="entry name" value="OS03G0429900 PROTEIN"/>
    <property type="match status" value="1"/>
</dbReference>
<dbReference type="CDD" id="cd04480">
    <property type="entry name" value="RPA1_DBD_A_like"/>
    <property type="match status" value="1"/>
</dbReference>
<feature type="region of interest" description="Disordered" evidence="1">
    <location>
        <begin position="468"/>
        <end position="521"/>
    </location>
</feature>
<dbReference type="Proteomes" id="UP001152523">
    <property type="component" value="Unassembled WGS sequence"/>
</dbReference>
<feature type="domain" description="Replication factor A C-terminal" evidence="3">
    <location>
        <begin position="300"/>
        <end position="416"/>
    </location>
</feature>
<accession>A0AAV0CIC2</accession>
<keyword evidence="5" id="KW-1185">Reference proteome</keyword>
<dbReference type="Pfam" id="PF08646">
    <property type="entry name" value="Rep_fac-A_C"/>
    <property type="match status" value="1"/>
</dbReference>
<dbReference type="Gene3D" id="2.40.50.140">
    <property type="entry name" value="Nucleic acid-binding proteins"/>
    <property type="match status" value="3"/>
</dbReference>
<evidence type="ECO:0000313" key="4">
    <source>
        <dbReference type="EMBL" id="CAH9075344.1"/>
    </source>
</evidence>
<sequence>MAPEQKFLSDVTLQLPRNSAFLFRVRRKWTVKDQNMRLGSRVCELVLMDEKRDQIQATVPLHLIPQFEDQIEEGNLYAMLNFSVKENQGGWRATSHPFRLMFTEKTKVMLQTNEKHHEFPKSIYNIIAYADITHSPDVEAPDLIDVIGAYNPDEKPTKPSDGKGSWCRFPLVNLENTKITCTLWNEYSAQFLDFINTTRHDPIIVLLQFCRINTRYVGGTKGVSSAWQFTKLLIDENIPEIEDFRSRYTVAVHQATPSSTFVSKSSTASLTNGEEIGFTKSLSELSTMKEQVRGCWFYGVIHAIFSSRNWAYFGCSDAKCCKKLREEDVVCSKCGRSKDEGVWRYTLKMKVRHGTTFADVMFWDEEARLLLGKAAGDFYEHLDVATLRPISCPEVISELIGREYLFKIKSANTNSNYGEQVYVIGMISSDKEKIKQFKMAAGSEETSSEAYNSDEDLELLFESVPTGDSNVVISDTETDEKGTPKSIGRGRESDEAVTGDVNGETQGSSNKKLKVVKIEKP</sequence>
<proteinExistence type="predicted"/>
<comment type="caution">
    <text evidence="4">The sequence shown here is derived from an EMBL/GenBank/DDBJ whole genome shotgun (WGS) entry which is preliminary data.</text>
</comment>
<gene>
    <name evidence="4" type="ORF">CEPIT_LOCUS5337</name>
</gene>
<dbReference type="InterPro" id="IPR003871">
    <property type="entry name" value="RFA1B/D_OB_1st"/>
</dbReference>
<protein>
    <submittedName>
        <fullName evidence="4">Uncharacterized protein</fullName>
    </submittedName>
</protein>
<dbReference type="PANTHER" id="PTHR47165">
    <property type="entry name" value="OS03G0429900 PROTEIN"/>
    <property type="match status" value="1"/>
</dbReference>
<dbReference type="AlphaFoldDB" id="A0AAV0CIC2"/>
<dbReference type="InterPro" id="IPR013955">
    <property type="entry name" value="Rep_factor-A_C"/>
</dbReference>
<feature type="domain" description="Replication protein A 70 kDa DNA-binding subunit B/D first OB fold" evidence="2">
    <location>
        <begin position="41"/>
        <end position="109"/>
    </location>
</feature>
<dbReference type="SUPFAM" id="SSF50249">
    <property type="entry name" value="Nucleic acid-binding proteins"/>
    <property type="match status" value="3"/>
</dbReference>
<evidence type="ECO:0000259" key="3">
    <source>
        <dbReference type="Pfam" id="PF08646"/>
    </source>
</evidence>
<evidence type="ECO:0000256" key="1">
    <source>
        <dbReference type="SAM" id="MobiDB-lite"/>
    </source>
</evidence>
<dbReference type="EMBL" id="CAMAPF010000028">
    <property type="protein sequence ID" value="CAH9075344.1"/>
    <property type="molecule type" value="Genomic_DNA"/>
</dbReference>